<dbReference type="PRINTS" id="PR00081">
    <property type="entry name" value="GDHRDH"/>
</dbReference>
<accession>A0A6J6QFL7</accession>
<protein>
    <submittedName>
        <fullName evidence="3">Unannotated protein</fullName>
    </submittedName>
</protein>
<dbReference type="EMBL" id="CAFAHD010000007">
    <property type="protein sequence ID" value="CAB4837130.1"/>
    <property type="molecule type" value="Genomic_DNA"/>
</dbReference>
<dbReference type="PANTHER" id="PTHR24321:SF8">
    <property type="entry name" value="ESTRADIOL 17-BETA-DEHYDROGENASE 8-RELATED"/>
    <property type="match status" value="1"/>
</dbReference>
<dbReference type="AlphaFoldDB" id="A0A6J6QFL7"/>
<dbReference type="EMBL" id="CAFAAZ010000012">
    <property type="protein sequence ID" value="CAB4825661.1"/>
    <property type="molecule type" value="Genomic_DNA"/>
</dbReference>
<evidence type="ECO:0000313" key="4">
    <source>
        <dbReference type="EMBL" id="CAB4825661.1"/>
    </source>
</evidence>
<dbReference type="SUPFAM" id="SSF51735">
    <property type="entry name" value="NAD(P)-binding Rossmann-fold domains"/>
    <property type="match status" value="1"/>
</dbReference>
<name>A0A6J6QFL7_9ZZZZ</name>
<evidence type="ECO:0000256" key="2">
    <source>
        <dbReference type="ARBA" id="ARBA00023002"/>
    </source>
</evidence>
<dbReference type="InterPro" id="IPR036291">
    <property type="entry name" value="NAD(P)-bd_dom_sf"/>
</dbReference>
<gene>
    <name evidence="3" type="ORF">UFOPK2652_00715</name>
    <name evidence="4" type="ORF">UFOPK3128_01126</name>
    <name evidence="5" type="ORF">UFOPK3227_00139</name>
    <name evidence="6" type="ORF">UFOPK3511_00951</name>
    <name evidence="7" type="ORF">UFOPK3880_01069</name>
    <name evidence="8" type="ORF">UFOPK4146_01131</name>
</gene>
<evidence type="ECO:0000313" key="5">
    <source>
        <dbReference type="EMBL" id="CAB4837130.1"/>
    </source>
</evidence>
<evidence type="ECO:0000313" key="6">
    <source>
        <dbReference type="EMBL" id="CAB4899428.1"/>
    </source>
</evidence>
<dbReference type="GO" id="GO:0016491">
    <property type="term" value="F:oxidoreductase activity"/>
    <property type="evidence" value="ECO:0007669"/>
    <property type="project" value="UniProtKB-KW"/>
</dbReference>
<dbReference type="Gene3D" id="3.40.50.720">
    <property type="entry name" value="NAD(P)-binding Rossmann-like Domain"/>
    <property type="match status" value="1"/>
</dbReference>
<evidence type="ECO:0000313" key="3">
    <source>
        <dbReference type="EMBL" id="CAB4709679.1"/>
    </source>
</evidence>
<dbReference type="EMBL" id="CAFBNU010000012">
    <property type="protein sequence ID" value="CAB4966970.1"/>
    <property type="molecule type" value="Genomic_DNA"/>
</dbReference>
<evidence type="ECO:0000313" key="8">
    <source>
        <dbReference type="EMBL" id="CAB5032278.1"/>
    </source>
</evidence>
<keyword evidence="2" id="KW-0560">Oxidoreductase</keyword>
<reference evidence="3" key="1">
    <citation type="submission" date="2020-05" db="EMBL/GenBank/DDBJ databases">
        <authorList>
            <person name="Chiriac C."/>
            <person name="Salcher M."/>
            <person name="Ghai R."/>
            <person name="Kavagutti S V."/>
        </authorList>
    </citation>
    <scope>NUCLEOTIDE SEQUENCE</scope>
</reference>
<organism evidence="3">
    <name type="scientific">freshwater metagenome</name>
    <dbReference type="NCBI Taxonomy" id="449393"/>
    <lineage>
        <taxon>unclassified sequences</taxon>
        <taxon>metagenomes</taxon>
        <taxon>ecological metagenomes</taxon>
    </lineage>
</organism>
<dbReference type="PANTHER" id="PTHR24321">
    <property type="entry name" value="DEHYDROGENASES, SHORT CHAIN"/>
    <property type="match status" value="1"/>
</dbReference>
<dbReference type="EMBL" id="CAFBMA010000010">
    <property type="protein sequence ID" value="CAB4899428.1"/>
    <property type="molecule type" value="Genomic_DNA"/>
</dbReference>
<dbReference type="InterPro" id="IPR002347">
    <property type="entry name" value="SDR_fam"/>
</dbReference>
<evidence type="ECO:0000256" key="1">
    <source>
        <dbReference type="ARBA" id="ARBA00006484"/>
    </source>
</evidence>
<dbReference type="CDD" id="cd05233">
    <property type="entry name" value="SDR_c"/>
    <property type="match status" value="1"/>
</dbReference>
<dbReference type="EMBL" id="CAFBPT010000010">
    <property type="protein sequence ID" value="CAB5032278.1"/>
    <property type="molecule type" value="Genomic_DNA"/>
</dbReference>
<sequence>MTTVLITGSAGGIGSATVRAFLTAGHKVVGLDLKQGVQEAGYEALVLDLANEVELKDMCKRLEPINHLVVIAGGALPEEKSNLPVTDLPIQAFRQSIENNLITAFSTIQAALPNMLKAKGDKSITLTTSTDAFVSYGLPGYAAAKAGIIGLVHSLTGELGFHGIRINAVAPGDVPTPRNQREWAHRPEWYPNLAKQNPLNRLCTPEEIAETFLALSVKLTGMTGQILTVDAGGLVSKIPYEEQ</sequence>
<dbReference type="EMBL" id="CAEZYD010000008">
    <property type="protein sequence ID" value="CAB4709679.1"/>
    <property type="molecule type" value="Genomic_DNA"/>
</dbReference>
<dbReference type="Pfam" id="PF13561">
    <property type="entry name" value="adh_short_C2"/>
    <property type="match status" value="1"/>
</dbReference>
<comment type="similarity">
    <text evidence="1">Belongs to the short-chain dehydrogenases/reductases (SDR) family.</text>
</comment>
<proteinExistence type="inferred from homology"/>
<evidence type="ECO:0000313" key="7">
    <source>
        <dbReference type="EMBL" id="CAB4966970.1"/>
    </source>
</evidence>